<gene>
    <name evidence="2" type="ORF">BJG266_LOCUS13586</name>
    <name evidence="3" type="ORF">QVE165_LOCUS14803</name>
</gene>
<dbReference type="Proteomes" id="UP000663832">
    <property type="component" value="Unassembled WGS sequence"/>
</dbReference>
<feature type="chain" id="PRO_5036224175" evidence="1">
    <location>
        <begin position="19"/>
        <end position="223"/>
    </location>
</feature>
<dbReference type="AlphaFoldDB" id="A0A814DGD2"/>
<evidence type="ECO:0000313" key="3">
    <source>
        <dbReference type="EMBL" id="CAF0998635.1"/>
    </source>
</evidence>
<dbReference type="Proteomes" id="UP000663877">
    <property type="component" value="Unassembled WGS sequence"/>
</dbReference>
<feature type="signal peptide" evidence="1">
    <location>
        <begin position="1"/>
        <end position="18"/>
    </location>
</feature>
<dbReference type="Pfam" id="PF23780">
    <property type="entry name" value="S-AdoMet_lyase"/>
    <property type="match status" value="1"/>
</dbReference>
<dbReference type="EMBL" id="CAJNOM010000079">
    <property type="protein sequence ID" value="CAF0998635.1"/>
    <property type="molecule type" value="Genomic_DNA"/>
</dbReference>
<keyword evidence="1" id="KW-0732">Signal</keyword>
<organism evidence="2 5">
    <name type="scientific">Adineta steineri</name>
    <dbReference type="NCBI Taxonomy" id="433720"/>
    <lineage>
        <taxon>Eukaryota</taxon>
        <taxon>Metazoa</taxon>
        <taxon>Spiralia</taxon>
        <taxon>Gnathifera</taxon>
        <taxon>Rotifera</taxon>
        <taxon>Eurotatoria</taxon>
        <taxon>Bdelloidea</taxon>
        <taxon>Adinetida</taxon>
        <taxon>Adinetidae</taxon>
        <taxon>Adineta</taxon>
    </lineage>
</organism>
<evidence type="ECO:0000313" key="4">
    <source>
        <dbReference type="Proteomes" id="UP000663832"/>
    </source>
</evidence>
<evidence type="ECO:0000313" key="5">
    <source>
        <dbReference type="Proteomes" id="UP000663877"/>
    </source>
</evidence>
<evidence type="ECO:0000313" key="2">
    <source>
        <dbReference type="EMBL" id="CAF0957984.1"/>
    </source>
</evidence>
<comment type="caution">
    <text evidence="2">The sequence shown here is derived from an EMBL/GenBank/DDBJ whole genome shotgun (WGS) entry which is preliminary data.</text>
</comment>
<keyword evidence="4" id="KW-1185">Reference proteome</keyword>
<proteinExistence type="predicted"/>
<name>A0A814DGD2_9BILA</name>
<dbReference type="EMBL" id="CAJNOI010000055">
    <property type="protein sequence ID" value="CAF0957984.1"/>
    <property type="molecule type" value="Genomic_DNA"/>
</dbReference>
<dbReference type="OrthoDB" id="10001212at2759"/>
<evidence type="ECO:0000256" key="1">
    <source>
        <dbReference type="SAM" id="SignalP"/>
    </source>
</evidence>
<dbReference type="InterPro" id="IPR057548">
    <property type="entry name" value="S-AdoMet_lyase-like"/>
</dbReference>
<reference evidence="2" key="1">
    <citation type="submission" date="2021-02" db="EMBL/GenBank/DDBJ databases">
        <authorList>
            <person name="Nowell W R."/>
        </authorList>
    </citation>
    <scope>NUCLEOTIDE SEQUENCE</scope>
</reference>
<accession>A0A814DGD2</accession>
<protein>
    <submittedName>
        <fullName evidence="2">Uncharacterized protein</fullName>
    </submittedName>
</protein>
<sequence length="223" mass="25494">MVSCIIVFCLLYFQFISATWTSLMNPMTLSNKTLINLLNNGGYAIISAEHNPNLSNNEFKLTDEAIQKRLGNLSTDLTNKYLYSNVLGVYDGASEHSFLVILHNDLPDRERALIYRLGEKYNQDSVIYVKQALPVVQQLIYTTGPFNGTYVEGQGYKILTTNVTDNYSSVQLCSNVTLTFTLNFDFEQMITNNNTKTKTQQLIKHHAQNRMHNQLRKSIRLIH</sequence>